<evidence type="ECO:0000313" key="3">
    <source>
        <dbReference type="Proteomes" id="UP000184330"/>
    </source>
</evidence>
<dbReference type="AlphaFoldDB" id="A0A1L7XHY3"/>
<feature type="domain" description="N-acetyltransferase" evidence="1">
    <location>
        <begin position="17"/>
        <end position="180"/>
    </location>
</feature>
<dbReference type="Pfam" id="PF13508">
    <property type="entry name" value="Acetyltransf_7"/>
    <property type="match status" value="1"/>
</dbReference>
<name>A0A1L7XHY3_9HELO</name>
<dbReference type="OrthoDB" id="10039976at2759"/>
<dbReference type="Proteomes" id="UP000184330">
    <property type="component" value="Unassembled WGS sequence"/>
</dbReference>
<evidence type="ECO:0000259" key="1">
    <source>
        <dbReference type="PROSITE" id="PS51186"/>
    </source>
</evidence>
<dbReference type="InterPro" id="IPR016181">
    <property type="entry name" value="Acyl_CoA_acyltransferase"/>
</dbReference>
<accession>A0A1L7XHY3</accession>
<dbReference type="PANTHER" id="PTHR43233:SF1">
    <property type="entry name" value="FAMILY N-ACETYLTRANSFERASE, PUTATIVE (AFU_ORTHOLOGUE AFUA_6G03350)-RELATED"/>
    <property type="match status" value="1"/>
</dbReference>
<keyword evidence="3" id="KW-1185">Reference proteome</keyword>
<evidence type="ECO:0000313" key="2">
    <source>
        <dbReference type="EMBL" id="CZR64650.1"/>
    </source>
</evidence>
<dbReference type="CDD" id="cd04301">
    <property type="entry name" value="NAT_SF"/>
    <property type="match status" value="1"/>
</dbReference>
<reference evidence="2 3" key="1">
    <citation type="submission" date="2016-03" db="EMBL/GenBank/DDBJ databases">
        <authorList>
            <person name="Ploux O."/>
        </authorList>
    </citation>
    <scope>NUCLEOTIDE SEQUENCE [LARGE SCALE GENOMIC DNA]</scope>
    <source>
        <strain evidence="2 3">UAMH 11012</strain>
    </source>
</reference>
<dbReference type="STRING" id="576137.A0A1L7XHY3"/>
<dbReference type="EMBL" id="FJOG01000027">
    <property type="protein sequence ID" value="CZR64650.1"/>
    <property type="molecule type" value="Genomic_DNA"/>
</dbReference>
<dbReference type="Gene3D" id="3.40.630.30">
    <property type="match status" value="1"/>
</dbReference>
<sequence length="181" mass="20423">MSSTPSTWYKDNFMISTEQKLLQLDVINKAFDSDIVYWTKGTTPEALKRMLSKSLCFGVYALPQSSSQIAGKGSPTQIGLGRCVTDEATVFYLTDVFILPEYQGRGLGKWLMECIRETMNSWPELRTAFLITSGEHAKKFYKETLDVVPFHTKKAVLDHGLEVLHKWGPGSSFINDQKNDS</sequence>
<dbReference type="GO" id="GO:0016747">
    <property type="term" value="F:acyltransferase activity, transferring groups other than amino-acyl groups"/>
    <property type="evidence" value="ECO:0007669"/>
    <property type="project" value="InterPro"/>
</dbReference>
<dbReference type="PANTHER" id="PTHR43233">
    <property type="entry name" value="FAMILY N-ACETYLTRANSFERASE, PUTATIVE (AFU_ORTHOLOGUE AFUA_6G03350)-RELATED"/>
    <property type="match status" value="1"/>
</dbReference>
<dbReference type="InterPro" id="IPR000182">
    <property type="entry name" value="GNAT_dom"/>
</dbReference>
<proteinExistence type="predicted"/>
<protein>
    <submittedName>
        <fullName evidence="2">Related to GNAT family N-acetyltransferase</fullName>
    </submittedName>
</protein>
<keyword evidence="2" id="KW-0808">Transferase</keyword>
<dbReference type="InterPro" id="IPR053144">
    <property type="entry name" value="Acetyltransferase_Butenolide"/>
</dbReference>
<gene>
    <name evidence="2" type="ORF">PAC_14548</name>
</gene>
<organism evidence="2 3">
    <name type="scientific">Phialocephala subalpina</name>
    <dbReference type="NCBI Taxonomy" id="576137"/>
    <lineage>
        <taxon>Eukaryota</taxon>
        <taxon>Fungi</taxon>
        <taxon>Dikarya</taxon>
        <taxon>Ascomycota</taxon>
        <taxon>Pezizomycotina</taxon>
        <taxon>Leotiomycetes</taxon>
        <taxon>Helotiales</taxon>
        <taxon>Mollisiaceae</taxon>
        <taxon>Phialocephala</taxon>
        <taxon>Phialocephala fortinii species complex</taxon>
    </lineage>
</organism>
<dbReference type="PROSITE" id="PS51186">
    <property type="entry name" value="GNAT"/>
    <property type="match status" value="1"/>
</dbReference>
<dbReference type="SUPFAM" id="SSF55729">
    <property type="entry name" value="Acyl-CoA N-acyltransferases (Nat)"/>
    <property type="match status" value="1"/>
</dbReference>